<dbReference type="EMBL" id="JAYWIO010000001">
    <property type="protein sequence ID" value="KAK7287421.1"/>
    <property type="molecule type" value="Genomic_DNA"/>
</dbReference>
<accession>A0AAN9P7C7</accession>
<dbReference type="Proteomes" id="UP001372338">
    <property type="component" value="Unassembled WGS sequence"/>
</dbReference>
<dbReference type="AlphaFoldDB" id="A0AAN9P7C7"/>
<evidence type="ECO:0000313" key="2">
    <source>
        <dbReference type="Proteomes" id="UP001372338"/>
    </source>
</evidence>
<keyword evidence="2" id="KW-1185">Reference proteome</keyword>
<reference evidence="1 2" key="1">
    <citation type="submission" date="2024-01" db="EMBL/GenBank/DDBJ databases">
        <title>The genomes of 5 underutilized Papilionoideae crops provide insights into root nodulation and disease resistanc.</title>
        <authorList>
            <person name="Yuan L."/>
        </authorList>
    </citation>
    <scope>NUCLEOTIDE SEQUENCE [LARGE SCALE GENOMIC DNA]</scope>
    <source>
        <strain evidence="1">ZHUSHIDOU_FW_LH</strain>
        <tissue evidence="1">Leaf</tissue>
    </source>
</reference>
<gene>
    <name evidence="1" type="ORF">RIF29_00696</name>
</gene>
<comment type="caution">
    <text evidence="1">The sequence shown here is derived from an EMBL/GenBank/DDBJ whole genome shotgun (WGS) entry which is preliminary data.</text>
</comment>
<evidence type="ECO:0000313" key="1">
    <source>
        <dbReference type="EMBL" id="KAK7287421.1"/>
    </source>
</evidence>
<proteinExistence type="predicted"/>
<sequence>MEGSSSNENCQGNTCVSILTSKSGTSTSLRRLQPGRTILSSKLTVIETGHSYVKSRGSQSALSDLTNTINASRKRLKSIFQNTGDDRFVRFLSKDFENISVIPSSLNKEGCSYNGKRCCSLEVQSTVGGHSKHRRLEEQHLITKNDMLHWNEENRASFEVDSGTNIANNIAKESCSSRKTTISNNKENGCTSTARRNDDFFLQESSSSSKNRSISLHLPMATGNNLQEDNQLCAHQDSVPEAGLIHCSQKNSAKISEEVGTNNGPVNPQYSTATPTRCTSAGLENIDIPGL</sequence>
<name>A0AAN9P7C7_CROPI</name>
<organism evidence="1 2">
    <name type="scientific">Crotalaria pallida</name>
    <name type="common">Smooth rattlebox</name>
    <name type="synonym">Crotalaria striata</name>
    <dbReference type="NCBI Taxonomy" id="3830"/>
    <lineage>
        <taxon>Eukaryota</taxon>
        <taxon>Viridiplantae</taxon>
        <taxon>Streptophyta</taxon>
        <taxon>Embryophyta</taxon>
        <taxon>Tracheophyta</taxon>
        <taxon>Spermatophyta</taxon>
        <taxon>Magnoliopsida</taxon>
        <taxon>eudicotyledons</taxon>
        <taxon>Gunneridae</taxon>
        <taxon>Pentapetalae</taxon>
        <taxon>rosids</taxon>
        <taxon>fabids</taxon>
        <taxon>Fabales</taxon>
        <taxon>Fabaceae</taxon>
        <taxon>Papilionoideae</taxon>
        <taxon>50 kb inversion clade</taxon>
        <taxon>genistoids sensu lato</taxon>
        <taxon>core genistoids</taxon>
        <taxon>Crotalarieae</taxon>
        <taxon>Crotalaria</taxon>
    </lineage>
</organism>
<protein>
    <submittedName>
        <fullName evidence="1">Uncharacterized protein</fullName>
    </submittedName>
</protein>